<feature type="transmembrane region" description="Helical" evidence="8">
    <location>
        <begin position="269"/>
        <end position="290"/>
    </location>
</feature>
<keyword evidence="3" id="KW-0813">Transport</keyword>
<dbReference type="GO" id="GO:0098797">
    <property type="term" value="C:plasma membrane protein complex"/>
    <property type="evidence" value="ECO:0007669"/>
    <property type="project" value="TreeGrafter"/>
</dbReference>
<feature type="domain" description="MacB-like periplasmic core" evidence="10">
    <location>
        <begin position="29"/>
        <end position="212"/>
    </location>
</feature>
<reference evidence="11 12" key="3">
    <citation type="journal article" date="2011" name="Mol. Syst. Biol.">
        <title>Integrative genome-scale metabolic analysis of Vibrio vulnificus for drug targeting and discovery.</title>
        <authorList>
            <person name="Kim H.U."/>
            <person name="Kim S.Y."/>
            <person name="Jeong H."/>
            <person name="Kim T.Y."/>
            <person name="Kim J.J."/>
            <person name="Choy H.E."/>
            <person name="Yi K.Y."/>
            <person name="Rhee J.H."/>
            <person name="Lee S.Y."/>
        </authorList>
    </citation>
    <scope>NUCLEOTIDE SEQUENCE [LARGE SCALE GENOMIC DNA]</scope>
    <source>
        <strain evidence="11 12">CMCP6</strain>
    </source>
</reference>
<dbReference type="PANTHER" id="PTHR30489:SF8">
    <property type="entry name" value="LIPOPROTEIN-RELEASING SYSTEM TRANSMEMBRANE PROTEIN LOLC"/>
    <property type="match status" value="1"/>
</dbReference>
<feature type="transmembrane region" description="Helical" evidence="8">
    <location>
        <begin position="25"/>
        <end position="48"/>
    </location>
</feature>
<dbReference type="Pfam" id="PF02687">
    <property type="entry name" value="FtsX"/>
    <property type="match status" value="1"/>
</dbReference>
<name>A0A3Q0L4X1_VIBVU</name>
<dbReference type="RefSeq" id="WP_011079966.1">
    <property type="nucleotide sequence ID" value="NC_004459.3"/>
</dbReference>
<dbReference type="InterPro" id="IPR025857">
    <property type="entry name" value="MacB_PCD"/>
</dbReference>
<keyword evidence="6 8" id="KW-1133">Transmembrane helix</keyword>
<reference evidence="12" key="1">
    <citation type="submission" date="2002-12" db="EMBL/GenBank/DDBJ databases">
        <title>Complete genome sequence of Vibrio vulnificus CMCP6.</title>
        <authorList>
            <person name="Rhee J.H."/>
            <person name="Kim S.Y."/>
            <person name="Chung S.S."/>
            <person name="Kim J.J."/>
            <person name="Moon Y.H."/>
            <person name="Jeong H."/>
            <person name="Choy H.E."/>
        </authorList>
    </citation>
    <scope>NUCLEOTIDE SEQUENCE [LARGE SCALE GENOMIC DNA]</scope>
    <source>
        <strain evidence="12">CMCP6</strain>
    </source>
</reference>
<evidence type="ECO:0000313" key="11">
    <source>
        <dbReference type="EMBL" id="AAO10468.2"/>
    </source>
</evidence>
<dbReference type="AlphaFoldDB" id="A0A3Q0L4X1"/>
<dbReference type="PANTHER" id="PTHR30489">
    <property type="entry name" value="LIPOPROTEIN-RELEASING SYSTEM TRANSMEMBRANE PROTEIN LOLE"/>
    <property type="match status" value="1"/>
</dbReference>
<dbReference type="GO" id="GO:0044874">
    <property type="term" value="P:lipoprotein localization to outer membrane"/>
    <property type="evidence" value="ECO:0007669"/>
    <property type="project" value="TreeGrafter"/>
</dbReference>
<organism evidence="11 12">
    <name type="scientific">Vibrio vulnificus (strain CMCP6)</name>
    <dbReference type="NCBI Taxonomy" id="216895"/>
    <lineage>
        <taxon>Bacteria</taxon>
        <taxon>Pseudomonadati</taxon>
        <taxon>Pseudomonadota</taxon>
        <taxon>Gammaproteobacteria</taxon>
        <taxon>Vibrionales</taxon>
        <taxon>Vibrionaceae</taxon>
        <taxon>Vibrio</taxon>
    </lineage>
</organism>
<dbReference type="NCBIfam" id="NF008076">
    <property type="entry name" value="PRK10814.1"/>
    <property type="match status" value="1"/>
</dbReference>
<comment type="similarity">
    <text evidence="2">Belongs to the ABC-4 integral membrane protein family. LolC/E subfamily.</text>
</comment>
<dbReference type="InterPro" id="IPR011925">
    <property type="entry name" value="LolCE_TM"/>
</dbReference>
<dbReference type="KEGG" id="vvu:VV1_2080"/>
<evidence type="ECO:0000259" key="10">
    <source>
        <dbReference type="Pfam" id="PF12704"/>
    </source>
</evidence>
<protein>
    <submittedName>
        <fullName evidence="11">Lipoprotein releasing system transmembrane protein LolC</fullName>
    </submittedName>
</protein>
<dbReference type="Pfam" id="PF12704">
    <property type="entry name" value="MacB_PCD"/>
    <property type="match status" value="1"/>
</dbReference>
<comment type="subcellular location">
    <subcellularLocation>
        <location evidence="1">Cell membrane</location>
        <topology evidence="1">Multi-pass membrane protein</topology>
    </subcellularLocation>
</comment>
<feature type="transmembrane region" description="Helical" evidence="8">
    <location>
        <begin position="343"/>
        <end position="361"/>
    </location>
</feature>
<keyword evidence="11" id="KW-0449">Lipoprotein</keyword>
<dbReference type="InterPro" id="IPR051447">
    <property type="entry name" value="Lipoprotein-release_system"/>
</dbReference>
<evidence type="ECO:0000256" key="1">
    <source>
        <dbReference type="ARBA" id="ARBA00004651"/>
    </source>
</evidence>
<evidence type="ECO:0000256" key="8">
    <source>
        <dbReference type="SAM" id="Phobius"/>
    </source>
</evidence>
<evidence type="ECO:0000256" key="4">
    <source>
        <dbReference type="ARBA" id="ARBA00022475"/>
    </source>
</evidence>
<evidence type="ECO:0000259" key="9">
    <source>
        <dbReference type="Pfam" id="PF02687"/>
    </source>
</evidence>
<evidence type="ECO:0000256" key="2">
    <source>
        <dbReference type="ARBA" id="ARBA00005236"/>
    </source>
</evidence>
<feature type="domain" description="ABC3 transporter permease C-terminal" evidence="9">
    <location>
        <begin position="269"/>
        <end position="393"/>
    </location>
</feature>
<sequence>MFHPVSIFIGLRYLRGRSGDRFSRFVSYMSTAGITVGVMSLVTVLSVMNGFEAQLKERILGVLPQAVVSMDGGKTPHTTPPDFVRALSPHYQPTPLVRSEAVIQSPSQLSVGYLIGIEPSADDPIENHLIAGRLSQLEAGKYQVFLGHFLARSLNVSMGDKVRLMVTSASQFTPLGRIPSQRNFTVAGMFNTGSDIDGQLMVTHIEDAGRLLRLPSKTISGWRLYFDDPFQVTEAANTPLPDGWQWSDWRAQRGELFQAVKMEKNMMGLMLGLIVAVAAFNIISALIMVVMEKQSEVAILKTQGMNSFGIMAIFMVQGASSGIIGSLFGGAVGVLLSQNLNTILETAGVALFTFGGSLPVLIQPFQIVAVVVLAVLLSLLATLYPSYRASSVKPAEALRYE</sequence>
<accession>A0A3Q0L4X1</accession>
<dbReference type="NCBIfam" id="TIGR02212">
    <property type="entry name" value="lolCE"/>
    <property type="match status" value="1"/>
</dbReference>
<proteinExistence type="inferred from homology"/>
<evidence type="ECO:0000256" key="6">
    <source>
        <dbReference type="ARBA" id="ARBA00022989"/>
    </source>
</evidence>
<feature type="transmembrane region" description="Helical" evidence="8">
    <location>
        <begin position="310"/>
        <end position="336"/>
    </location>
</feature>
<reference evidence="11 12" key="2">
    <citation type="journal article" date="2003" name="Infect. Immun.">
        <title>Characterization and pathogenic significance of Vibrio vulnificus antigens preferentially expressed in septicemic patients.</title>
        <authorList>
            <person name="Kim Y.R."/>
            <person name="Lee S.E."/>
            <person name="Kim C.M."/>
            <person name="Kim S.Y."/>
            <person name="Shin E.K."/>
            <person name="Shin D.H."/>
            <person name="Chung S.S."/>
            <person name="Choy H.E."/>
            <person name="Progulske-Fox A."/>
            <person name="Hillman J.D."/>
            <person name="Handfield M."/>
            <person name="Rhee J.H."/>
        </authorList>
    </citation>
    <scope>NUCLEOTIDE SEQUENCE [LARGE SCALE GENOMIC DNA]</scope>
    <source>
        <strain evidence="11 12">CMCP6</strain>
    </source>
</reference>
<feature type="transmembrane region" description="Helical" evidence="8">
    <location>
        <begin position="367"/>
        <end position="384"/>
    </location>
</feature>
<evidence type="ECO:0000313" key="12">
    <source>
        <dbReference type="Proteomes" id="UP000002275"/>
    </source>
</evidence>
<keyword evidence="5 8" id="KW-0812">Transmembrane</keyword>
<keyword evidence="4" id="KW-1003">Cell membrane</keyword>
<dbReference type="EMBL" id="AE016795">
    <property type="protein sequence ID" value="AAO10468.2"/>
    <property type="molecule type" value="Genomic_DNA"/>
</dbReference>
<dbReference type="InterPro" id="IPR003838">
    <property type="entry name" value="ABC3_permease_C"/>
</dbReference>
<dbReference type="Proteomes" id="UP000002275">
    <property type="component" value="Chromosome I"/>
</dbReference>
<evidence type="ECO:0000256" key="5">
    <source>
        <dbReference type="ARBA" id="ARBA00022692"/>
    </source>
</evidence>
<dbReference type="GO" id="GO:0042953">
    <property type="term" value="P:lipoprotein transport"/>
    <property type="evidence" value="ECO:0007669"/>
    <property type="project" value="InterPro"/>
</dbReference>
<evidence type="ECO:0000256" key="3">
    <source>
        <dbReference type="ARBA" id="ARBA00022448"/>
    </source>
</evidence>
<gene>
    <name evidence="11" type="ordered locus">VV1_2080</name>
</gene>
<keyword evidence="7 8" id="KW-0472">Membrane</keyword>
<evidence type="ECO:0000256" key="7">
    <source>
        <dbReference type="ARBA" id="ARBA00023136"/>
    </source>
</evidence>